<name>A0A7V5U2K5_9BACT</name>
<protein>
    <recommendedName>
        <fullName evidence="2">Baseplate protein J-like domain-containing protein</fullName>
    </recommendedName>
</protein>
<proteinExistence type="predicted"/>
<gene>
    <name evidence="1" type="ORF">ENJ96_04215</name>
</gene>
<comment type="caution">
    <text evidence="1">The sequence shown here is derived from an EMBL/GenBank/DDBJ whole genome shotgun (WGS) entry which is preliminary data.</text>
</comment>
<feature type="non-terminal residue" evidence="1">
    <location>
        <position position="244"/>
    </location>
</feature>
<sequence length="244" mass="27382">MKVKVPSLDVKRFEALWERALTELPGLTKEWTNYNLADPGVVAVEGLLFLLDVFYWRLDFFGEEEAEAYRALLKAPPGEPLHLWWQRHLSAWAGVTAQDLAQIIKEKGNFDRVYVYPDLKTRQVRVTVIARSPVTPDELTRIQEEIEAEGLRPLTLEVVLKPPQETLFSLNVRLYPLPGYQVEALQKALKENLSAYLSPLEGLEGQGYPPGRPLYLSEIYACLEKTAGVDGVAGVSVAVHAPGK</sequence>
<accession>A0A7V5U2K5</accession>
<dbReference type="AlphaFoldDB" id="A0A7V5U2K5"/>
<evidence type="ECO:0000313" key="1">
    <source>
        <dbReference type="EMBL" id="HHI97036.1"/>
    </source>
</evidence>
<dbReference type="EMBL" id="DROK01000126">
    <property type="protein sequence ID" value="HHI97036.1"/>
    <property type="molecule type" value="Genomic_DNA"/>
</dbReference>
<evidence type="ECO:0008006" key="2">
    <source>
        <dbReference type="Google" id="ProtNLM"/>
    </source>
</evidence>
<dbReference type="Proteomes" id="UP000886101">
    <property type="component" value="Unassembled WGS sequence"/>
</dbReference>
<organism evidence="1">
    <name type="scientific">Thermodesulfatator atlanticus</name>
    <dbReference type="NCBI Taxonomy" id="501497"/>
    <lineage>
        <taxon>Bacteria</taxon>
        <taxon>Pseudomonadati</taxon>
        <taxon>Thermodesulfobacteriota</taxon>
        <taxon>Thermodesulfobacteria</taxon>
        <taxon>Thermodesulfobacteriales</taxon>
        <taxon>Thermodesulfatatoraceae</taxon>
        <taxon>Thermodesulfatator</taxon>
    </lineage>
</organism>
<reference evidence="1" key="1">
    <citation type="journal article" date="2020" name="mSystems">
        <title>Genome- and Community-Level Interaction Insights into Carbon Utilization and Element Cycling Functions of Hydrothermarchaeota in Hydrothermal Sediment.</title>
        <authorList>
            <person name="Zhou Z."/>
            <person name="Liu Y."/>
            <person name="Xu W."/>
            <person name="Pan J."/>
            <person name="Luo Z.H."/>
            <person name="Li M."/>
        </authorList>
    </citation>
    <scope>NUCLEOTIDE SEQUENCE [LARGE SCALE GENOMIC DNA]</scope>
    <source>
        <strain evidence="1">HyVt-533</strain>
    </source>
</reference>